<dbReference type="SMART" id="SM00850">
    <property type="entry name" value="LytTR"/>
    <property type="match status" value="1"/>
</dbReference>
<protein>
    <submittedName>
        <fullName evidence="3">LytTR family transcriptional regulator DNA-binding domain-containing protein</fullName>
    </submittedName>
</protein>
<organism evidence="3 4">
    <name type="scientific">Intrasporangium calvum</name>
    <dbReference type="NCBI Taxonomy" id="53358"/>
    <lineage>
        <taxon>Bacteria</taxon>
        <taxon>Bacillati</taxon>
        <taxon>Actinomycetota</taxon>
        <taxon>Actinomycetes</taxon>
        <taxon>Micrococcales</taxon>
        <taxon>Intrasporangiaceae</taxon>
        <taxon>Intrasporangium</taxon>
    </lineage>
</organism>
<comment type="caution">
    <text evidence="3">The sequence shown here is derived from an EMBL/GenBank/DDBJ whole genome shotgun (WGS) entry which is preliminary data.</text>
</comment>
<sequence>MSLTLSRSEAAAVSRARECFRAGFDSLSGVRPAIASSWLRCRDTFAVDPQLCLAPRASNSTWPGLEDEVLLVQLGGQAAAAQPRLPEAVVTVVDADGRLVGAWGDGVPGAAEANLSPCHLWSESATGTNGMGTALRSHRLTAIRGPEHWCDGFQGLDCLAAPIVDPVTKVALAAVNISTATGAMPERAPELLRSMVSSTHARLDERARDRRRDLAAAFTQFASRSRNARLALDAGGGVVATNGPADQLLGVTGPEGGDHRRARPGLEVPDLADVFAAAVATAHGAPEPAVTARLLVPGREEWVEALFTPVLSAGSPIGFLVSVGSDDGTPLRGTSDQPSGPDRAQGAPVEGSRSRIVAQRGNRTVLLRPADIHSAEAQGNTVWLTTEHGRLRAADRGLKNVEEVLVPHGFLRVHRSHLVDPNRVREVGRARGGELLLFLDLPGSSAIPVSRRQASLVRAALGL</sequence>
<dbReference type="InterPro" id="IPR029016">
    <property type="entry name" value="GAF-like_dom_sf"/>
</dbReference>
<name>A0ABT5GMH1_9MICO</name>
<dbReference type="PANTHER" id="PTHR37299:SF1">
    <property type="entry name" value="STAGE 0 SPORULATION PROTEIN A HOMOLOG"/>
    <property type="match status" value="1"/>
</dbReference>
<proteinExistence type="predicted"/>
<dbReference type="InterPro" id="IPR007492">
    <property type="entry name" value="LytTR_DNA-bd_dom"/>
</dbReference>
<dbReference type="Proteomes" id="UP001150259">
    <property type="component" value="Unassembled WGS sequence"/>
</dbReference>
<feature type="domain" description="HTH LytTR-type" evidence="2">
    <location>
        <begin position="356"/>
        <end position="463"/>
    </location>
</feature>
<dbReference type="InterPro" id="IPR046947">
    <property type="entry name" value="LytR-like"/>
</dbReference>
<dbReference type="Gene3D" id="3.30.450.40">
    <property type="match status" value="1"/>
</dbReference>
<reference evidence="3 4" key="1">
    <citation type="submission" date="2022-11" db="EMBL/GenBank/DDBJ databases">
        <title>Anaerobic phenanthrene biodegradation by a DNRA strain PheN6.</title>
        <authorList>
            <person name="Zhang Z."/>
        </authorList>
    </citation>
    <scope>NUCLEOTIDE SEQUENCE [LARGE SCALE GENOMIC DNA]</scope>
    <source>
        <strain evidence="3 4">PheN6</strain>
    </source>
</reference>
<dbReference type="RefSeq" id="WP_272463649.1">
    <property type="nucleotide sequence ID" value="NZ_JAPFQL010000106.1"/>
</dbReference>
<gene>
    <name evidence="3" type="ORF">OO014_17715</name>
</gene>
<feature type="region of interest" description="Disordered" evidence="1">
    <location>
        <begin position="324"/>
        <end position="353"/>
    </location>
</feature>
<evidence type="ECO:0000259" key="2">
    <source>
        <dbReference type="PROSITE" id="PS50930"/>
    </source>
</evidence>
<dbReference type="PROSITE" id="PS50930">
    <property type="entry name" value="HTH_LYTTR"/>
    <property type="match status" value="1"/>
</dbReference>
<dbReference type="Gene3D" id="2.40.50.1020">
    <property type="entry name" value="LytTr DNA-binding domain"/>
    <property type="match status" value="1"/>
</dbReference>
<keyword evidence="3" id="KW-0238">DNA-binding</keyword>
<keyword evidence="4" id="KW-1185">Reference proteome</keyword>
<evidence type="ECO:0000313" key="3">
    <source>
        <dbReference type="EMBL" id="MDC5699090.1"/>
    </source>
</evidence>
<evidence type="ECO:0000256" key="1">
    <source>
        <dbReference type="SAM" id="MobiDB-lite"/>
    </source>
</evidence>
<evidence type="ECO:0000313" key="4">
    <source>
        <dbReference type="Proteomes" id="UP001150259"/>
    </source>
</evidence>
<dbReference type="EMBL" id="JAPFQL010000106">
    <property type="protein sequence ID" value="MDC5699090.1"/>
    <property type="molecule type" value="Genomic_DNA"/>
</dbReference>
<dbReference type="Pfam" id="PF04397">
    <property type="entry name" value="LytTR"/>
    <property type="match status" value="1"/>
</dbReference>
<dbReference type="PANTHER" id="PTHR37299">
    <property type="entry name" value="TRANSCRIPTIONAL REGULATOR-RELATED"/>
    <property type="match status" value="1"/>
</dbReference>
<dbReference type="GO" id="GO:0003677">
    <property type="term" value="F:DNA binding"/>
    <property type="evidence" value="ECO:0007669"/>
    <property type="project" value="UniProtKB-KW"/>
</dbReference>
<accession>A0ABT5GMH1</accession>